<proteinExistence type="predicted"/>
<feature type="transmembrane region" description="Helical" evidence="1">
    <location>
        <begin position="47"/>
        <end position="70"/>
    </location>
</feature>
<evidence type="ECO:0000313" key="3">
    <source>
        <dbReference type="Proteomes" id="UP001497600"/>
    </source>
</evidence>
<protein>
    <submittedName>
        <fullName evidence="2">Uncharacterized protein</fullName>
    </submittedName>
</protein>
<keyword evidence="3" id="KW-1185">Reference proteome</keyword>
<dbReference type="EMBL" id="OZ004260">
    <property type="protein sequence ID" value="CAK7921807.1"/>
    <property type="molecule type" value="Genomic_DNA"/>
</dbReference>
<evidence type="ECO:0000313" key="2">
    <source>
        <dbReference type="EMBL" id="CAK7921807.1"/>
    </source>
</evidence>
<evidence type="ECO:0000256" key="1">
    <source>
        <dbReference type="SAM" id="Phobius"/>
    </source>
</evidence>
<keyword evidence="1" id="KW-0472">Membrane</keyword>
<name>A0ABP0ELA0_9ASCO</name>
<accession>A0ABP0ELA0</accession>
<gene>
    <name evidence="2" type="ORF">CAAN4_H18536</name>
</gene>
<keyword evidence="1" id="KW-1133">Transmembrane helix</keyword>
<reference evidence="2 3" key="1">
    <citation type="submission" date="2024-01" db="EMBL/GenBank/DDBJ databases">
        <authorList>
            <consortium name="Genoscope - CEA"/>
            <person name="William W."/>
        </authorList>
    </citation>
    <scope>NUCLEOTIDE SEQUENCE [LARGE SCALE GENOMIC DNA]</scope>
    <source>
        <strain evidence="2 3">29B2s-10</strain>
    </source>
</reference>
<organism evidence="2 3">
    <name type="scientific">[Candida] anglica</name>
    <dbReference type="NCBI Taxonomy" id="148631"/>
    <lineage>
        <taxon>Eukaryota</taxon>
        <taxon>Fungi</taxon>
        <taxon>Dikarya</taxon>
        <taxon>Ascomycota</taxon>
        <taxon>Saccharomycotina</taxon>
        <taxon>Pichiomycetes</taxon>
        <taxon>Debaryomycetaceae</taxon>
        <taxon>Kurtzmaniella</taxon>
    </lineage>
</organism>
<keyword evidence="1" id="KW-0812">Transmembrane</keyword>
<dbReference type="Proteomes" id="UP001497600">
    <property type="component" value="Chromosome H"/>
</dbReference>
<sequence length="461" mass="51987">MFSIARSSVVARHGIARGITVNARPSFNRGLKLNAAQLGAAKGWGTVFNIFAGAYLGGVIVCCGSLYWLYQDANERQPIPFELRFKDQITAVEAINKDDVLRSPQYAVKHYKKLLTELYLQNSSGQESSEATDSDGSSSFVVPVIPAEVLLKEKSNGFANFYIDIVLRYSRALLSRGQSDASVTMLRKIIDDEEIFYRIGNAESLAQGCRILSRLETDPHVKVAYLMHALDMLTRTHPTLRYDNHYMIQDNSRLTNEFISCLNGLAFAYAKASKSAPKREQQDLLTDSLNIYLANLKMITSVEEKIASNELSERHFPLFTADPLTLKMSIAEIKAHISEIIWAKGYKQNAIGWGEEVVDVVFYEYNNTSRAAPILINTLRNLVNMYGSMKDTVNQERCQRMLTGLEIYEHDPQSWHDTTLARFSKIIYNKGPLGILEKAINERYGAPKPVPNLEEFEELDD</sequence>